<name>A0A7W9MJR0_9ACTN</name>
<reference evidence="1 2" key="1">
    <citation type="submission" date="2020-08" db="EMBL/GenBank/DDBJ databases">
        <title>Sequencing the genomes of 1000 actinobacteria strains.</title>
        <authorList>
            <person name="Klenk H.-P."/>
        </authorList>
    </citation>
    <scope>NUCLEOTIDE SEQUENCE [LARGE SCALE GENOMIC DNA]</scope>
    <source>
        <strain evidence="1 2">DSM 46887</strain>
    </source>
</reference>
<dbReference type="EMBL" id="JACHMP010000001">
    <property type="protein sequence ID" value="MBB5822971.1"/>
    <property type="molecule type" value="Genomic_DNA"/>
</dbReference>
<gene>
    <name evidence="1" type="ORF">F4562_006033</name>
</gene>
<comment type="caution">
    <text evidence="1">The sequence shown here is derived from an EMBL/GenBank/DDBJ whole genome shotgun (WGS) entry which is preliminary data.</text>
</comment>
<accession>A0A7W9MJR0</accession>
<proteinExistence type="predicted"/>
<evidence type="ECO:0000313" key="2">
    <source>
        <dbReference type="Proteomes" id="UP000540685"/>
    </source>
</evidence>
<evidence type="ECO:0000313" key="1">
    <source>
        <dbReference type="EMBL" id="MBB5822971.1"/>
    </source>
</evidence>
<protein>
    <submittedName>
        <fullName evidence="1">Uncharacterized protein</fullName>
    </submittedName>
</protein>
<dbReference type="RefSeq" id="WP_184539833.1">
    <property type="nucleotide sequence ID" value="NZ_JACHMP010000001.1"/>
</dbReference>
<organism evidence="1 2">
    <name type="scientific">Streptosporangium becharense</name>
    <dbReference type="NCBI Taxonomy" id="1816182"/>
    <lineage>
        <taxon>Bacteria</taxon>
        <taxon>Bacillati</taxon>
        <taxon>Actinomycetota</taxon>
        <taxon>Actinomycetes</taxon>
        <taxon>Streptosporangiales</taxon>
        <taxon>Streptosporangiaceae</taxon>
        <taxon>Streptosporangium</taxon>
    </lineage>
</organism>
<dbReference type="Proteomes" id="UP000540685">
    <property type="component" value="Unassembled WGS sequence"/>
</dbReference>
<dbReference type="AlphaFoldDB" id="A0A7W9MJR0"/>
<keyword evidence="2" id="KW-1185">Reference proteome</keyword>
<sequence length="102" mass="9759">MLGILSALGADGVFGLPSTFGADGAFRADGVPDASGADAGHPGLSPVGVVEVVVIGDQSGSRVVGSTSPDKRVTPHCALGTSPVKIVKRASSSSAATAGDAA</sequence>